<name>A0A9D8KDF3_9DELT</name>
<feature type="active site" description="Proton acceptor" evidence="4">
    <location>
        <position position="351"/>
    </location>
</feature>
<dbReference type="PROSITE" id="PS00099">
    <property type="entry name" value="THIOLASE_3"/>
    <property type="match status" value="1"/>
</dbReference>
<dbReference type="SUPFAM" id="SSF53901">
    <property type="entry name" value="Thiolase-like"/>
    <property type="match status" value="2"/>
</dbReference>
<feature type="active site" description="Acyl-thioester intermediate" evidence="4">
    <location>
        <position position="88"/>
    </location>
</feature>
<comment type="caution">
    <text evidence="8">The sequence shown here is derived from an EMBL/GenBank/DDBJ whole genome shotgun (WGS) entry which is preliminary data.</text>
</comment>
<dbReference type="PIRSF" id="PIRSF000429">
    <property type="entry name" value="Ac-CoA_Ac_transf"/>
    <property type="match status" value="1"/>
</dbReference>
<evidence type="ECO:0000256" key="5">
    <source>
        <dbReference type="RuleBase" id="RU003557"/>
    </source>
</evidence>
<dbReference type="AlphaFoldDB" id="A0A9D8KDF3"/>
<dbReference type="PROSITE" id="PS00737">
    <property type="entry name" value="THIOLASE_2"/>
    <property type="match status" value="1"/>
</dbReference>
<keyword evidence="2 5" id="KW-0808">Transferase</keyword>
<feature type="domain" description="Thiolase C-terminal" evidence="7">
    <location>
        <begin position="271"/>
        <end position="393"/>
    </location>
</feature>
<dbReference type="PANTHER" id="PTHR18919">
    <property type="entry name" value="ACETYL-COA C-ACYLTRANSFERASE"/>
    <property type="match status" value="1"/>
</dbReference>
<dbReference type="InterPro" id="IPR020613">
    <property type="entry name" value="Thiolase_CS"/>
</dbReference>
<keyword evidence="3 5" id="KW-0012">Acyltransferase</keyword>
<proteinExistence type="inferred from homology"/>
<dbReference type="InterPro" id="IPR020617">
    <property type="entry name" value="Thiolase_C"/>
</dbReference>
<dbReference type="FunFam" id="3.40.47.10:FF:000010">
    <property type="entry name" value="Acetyl-CoA acetyltransferase (Thiolase)"/>
    <property type="match status" value="1"/>
</dbReference>
<dbReference type="EMBL" id="JAFGIX010000017">
    <property type="protein sequence ID" value="MBN1572205.1"/>
    <property type="molecule type" value="Genomic_DNA"/>
</dbReference>
<dbReference type="Pfam" id="PF02803">
    <property type="entry name" value="Thiolase_C"/>
    <property type="match status" value="1"/>
</dbReference>
<dbReference type="PROSITE" id="PS00098">
    <property type="entry name" value="THIOLASE_1"/>
    <property type="match status" value="1"/>
</dbReference>
<reference evidence="8" key="2">
    <citation type="submission" date="2021-01" db="EMBL/GenBank/DDBJ databases">
        <authorList>
            <person name="Hahn C.R."/>
            <person name="Youssef N.H."/>
            <person name="Elshahed M."/>
        </authorList>
    </citation>
    <scope>NUCLEOTIDE SEQUENCE</scope>
    <source>
        <strain evidence="8">Zod_Metabat.24</strain>
    </source>
</reference>
<comment type="similarity">
    <text evidence="1 5">Belongs to the thiolase-like superfamily. Thiolase family.</text>
</comment>
<reference evidence="8" key="1">
    <citation type="journal article" date="2021" name="Environ. Microbiol.">
        <title>Genomic characterization of three novel Desulfobacterota classes expand the metabolic and phylogenetic diversity of the phylum.</title>
        <authorList>
            <person name="Murphy C.L."/>
            <person name="Biggerstaff J."/>
            <person name="Eichhorn A."/>
            <person name="Ewing E."/>
            <person name="Shahan R."/>
            <person name="Soriano D."/>
            <person name="Stewart S."/>
            <person name="VanMol K."/>
            <person name="Walker R."/>
            <person name="Walters P."/>
            <person name="Elshahed M.S."/>
            <person name="Youssef N.H."/>
        </authorList>
    </citation>
    <scope>NUCLEOTIDE SEQUENCE</scope>
    <source>
        <strain evidence="8">Zod_Metabat.24</strain>
    </source>
</reference>
<dbReference type="CDD" id="cd00751">
    <property type="entry name" value="thiolase"/>
    <property type="match status" value="1"/>
</dbReference>
<feature type="domain" description="Thiolase N-terminal" evidence="6">
    <location>
        <begin position="4"/>
        <end position="262"/>
    </location>
</feature>
<evidence type="ECO:0000256" key="4">
    <source>
        <dbReference type="PIRSR" id="PIRSR000429-1"/>
    </source>
</evidence>
<evidence type="ECO:0000256" key="2">
    <source>
        <dbReference type="ARBA" id="ARBA00022679"/>
    </source>
</evidence>
<dbReference type="GO" id="GO:0003988">
    <property type="term" value="F:acetyl-CoA C-acyltransferase activity"/>
    <property type="evidence" value="ECO:0007669"/>
    <property type="project" value="UniProtKB-ARBA"/>
</dbReference>
<evidence type="ECO:0000313" key="8">
    <source>
        <dbReference type="EMBL" id="MBN1572205.1"/>
    </source>
</evidence>
<evidence type="ECO:0000256" key="1">
    <source>
        <dbReference type="ARBA" id="ARBA00010982"/>
    </source>
</evidence>
<dbReference type="Proteomes" id="UP000809273">
    <property type="component" value="Unassembled WGS sequence"/>
</dbReference>
<accession>A0A9D8KDF3</accession>
<organism evidence="8 9">
    <name type="scientific">Candidatus Zymogenus saltonus</name>
    <dbReference type="NCBI Taxonomy" id="2844893"/>
    <lineage>
        <taxon>Bacteria</taxon>
        <taxon>Deltaproteobacteria</taxon>
        <taxon>Candidatus Zymogenia</taxon>
        <taxon>Candidatus Zymogeniales</taxon>
        <taxon>Candidatus Zymogenaceae</taxon>
        <taxon>Candidatus Zymogenus</taxon>
    </lineage>
</organism>
<dbReference type="NCBIfam" id="TIGR01930">
    <property type="entry name" value="AcCoA-C-Actrans"/>
    <property type="match status" value="1"/>
</dbReference>
<evidence type="ECO:0000313" key="9">
    <source>
        <dbReference type="Proteomes" id="UP000809273"/>
    </source>
</evidence>
<feature type="active site" description="Proton acceptor" evidence="4">
    <location>
        <position position="381"/>
    </location>
</feature>
<dbReference type="InterPro" id="IPR016039">
    <property type="entry name" value="Thiolase-like"/>
</dbReference>
<evidence type="ECO:0000259" key="6">
    <source>
        <dbReference type="Pfam" id="PF00108"/>
    </source>
</evidence>
<evidence type="ECO:0000256" key="3">
    <source>
        <dbReference type="ARBA" id="ARBA00023315"/>
    </source>
</evidence>
<dbReference type="InterPro" id="IPR020615">
    <property type="entry name" value="Thiolase_acyl_enz_int_AS"/>
</dbReference>
<dbReference type="InterPro" id="IPR020610">
    <property type="entry name" value="Thiolase_AS"/>
</dbReference>
<dbReference type="InterPro" id="IPR002155">
    <property type="entry name" value="Thiolase"/>
</dbReference>
<dbReference type="PANTHER" id="PTHR18919:SF107">
    <property type="entry name" value="ACETYL-COA ACETYLTRANSFERASE, CYTOSOLIC"/>
    <property type="match status" value="1"/>
</dbReference>
<protein>
    <submittedName>
        <fullName evidence="8">Acetyl-CoA C-acetyltransferase</fullName>
    </submittedName>
</protein>
<gene>
    <name evidence="8" type="ORF">JW984_03295</name>
</gene>
<dbReference type="InterPro" id="IPR020616">
    <property type="entry name" value="Thiolase_N"/>
</dbReference>
<sequence>MRDIVIVSAVRTPVGSFGGGLKDQGAIKIGIIVVKEAIKRAGISPADIDEVIFGCVLQAGQGQNVARQVAMGSGIPKEVPAMTINKVCASGLRSVSLAAQVIKAGDAEIVLAGGTENMTDAPFALRNARWGYRMGDGDIVDIMIHDGLWEIFNGYHMGITAENIAEQWKLTREEQDEFGLESQLRAERAIKEGKFKDEIVPVEIPQKKGDPKIFDTDEHPRLGSTMDGLQKLKPAFKKDGTVTAGNASGINDGAAALIVMSAEKAKELNITPMAKIVSYASHGVDPSIMGTGPIPATRKALEKAGLKIEDMDLIEANEAFASQSLAVIKDLGMEGMKDIINVKGGAIALGHPIGASGARILTTLLYAMKERNAKRGLATLCIGGGQGAAIIVEM</sequence>
<dbReference type="Pfam" id="PF00108">
    <property type="entry name" value="Thiolase_N"/>
    <property type="match status" value="1"/>
</dbReference>
<evidence type="ECO:0000259" key="7">
    <source>
        <dbReference type="Pfam" id="PF02803"/>
    </source>
</evidence>
<dbReference type="Gene3D" id="3.40.47.10">
    <property type="match status" value="2"/>
</dbReference>